<keyword evidence="4" id="KW-1185">Reference proteome</keyword>
<feature type="compositionally biased region" description="Low complexity" evidence="1">
    <location>
        <begin position="37"/>
        <end position="48"/>
    </location>
</feature>
<evidence type="ECO:0000313" key="3">
    <source>
        <dbReference type="EMBL" id="GKT50552.1"/>
    </source>
</evidence>
<feature type="region of interest" description="Disordered" evidence="1">
    <location>
        <begin position="348"/>
        <end position="476"/>
    </location>
</feature>
<proteinExistence type="predicted"/>
<feature type="compositionally biased region" description="Basic and acidic residues" evidence="1">
    <location>
        <begin position="400"/>
        <end position="426"/>
    </location>
</feature>
<dbReference type="InterPro" id="IPR000073">
    <property type="entry name" value="AB_hydrolase_1"/>
</dbReference>
<feature type="compositionally biased region" description="Basic and acidic residues" evidence="1">
    <location>
        <begin position="210"/>
        <end position="225"/>
    </location>
</feature>
<feature type="compositionally biased region" description="Polar residues" evidence="1">
    <location>
        <begin position="227"/>
        <end position="237"/>
    </location>
</feature>
<feature type="region of interest" description="Disordered" evidence="1">
    <location>
        <begin position="1"/>
        <end position="48"/>
    </location>
</feature>
<evidence type="ECO:0000313" key="4">
    <source>
        <dbReference type="Proteomes" id="UP001055115"/>
    </source>
</evidence>
<protein>
    <recommendedName>
        <fullName evidence="2">AB hydrolase-1 domain-containing protein</fullName>
    </recommendedName>
</protein>
<dbReference type="GeneID" id="73331535"/>
<dbReference type="SUPFAM" id="SSF53474">
    <property type="entry name" value="alpha/beta-Hydrolases"/>
    <property type="match status" value="1"/>
</dbReference>
<feature type="compositionally biased region" description="Pro residues" evidence="1">
    <location>
        <begin position="22"/>
        <end position="36"/>
    </location>
</feature>
<dbReference type="InterPro" id="IPR029058">
    <property type="entry name" value="AB_hydrolase_fold"/>
</dbReference>
<feature type="region of interest" description="Disordered" evidence="1">
    <location>
        <begin position="118"/>
        <end position="336"/>
    </location>
</feature>
<evidence type="ECO:0000259" key="2">
    <source>
        <dbReference type="Pfam" id="PF00561"/>
    </source>
</evidence>
<reference evidence="3 4" key="1">
    <citation type="submission" date="2022-03" db="EMBL/GenBank/DDBJ databases">
        <title>Genome data of Colletotrichum spp.</title>
        <authorList>
            <person name="Utami Y.D."/>
            <person name="Hiruma K."/>
        </authorList>
    </citation>
    <scope>NUCLEOTIDE SEQUENCE [LARGE SCALE GENOMIC DNA]</scope>
    <source>
        <strain evidence="3 4">MAFF 239500</strain>
    </source>
</reference>
<feature type="domain" description="AB hydrolase-1" evidence="2">
    <location>
        <begin position="539"/>
        <end position="633"/>
    </location>
</feature>
<feature type="compositionally biased region" description="Polar residues" evidence="1">
    <location>
        <begin position="273"/>
        <end position="295"/>
    </location>
</feature>
<dbReference type="PANTHER" id="PTHR43433">
    <property type="entry name" value="HYDROLASE, ALPHA/BETA FOLD FAMILY PROTEIN"/>
    <property type="match status" value="1"/>
</dbReference>
<feature type="compositionally biased region" description="Polar residues" evidence="1">
    <location>
        <begin position="684"/>
        <end position="696"/>
    </location>
</feature>
<organism evidence="3 4">
    <name type="scientific">Colletotrichum spaethianum</name>
    <dbReference type="NCBI Taxonomy" id="700344"/>
    <lineage>
        <taxon>Eukaryota</taxon>
        <taxon>Fungi</taxon>
        <taxon>Dikarya</taxon>
        <taxon>Ascomycota</taxon>
        <taxon>Pezizomycotina</taxon>
        <taxon>Sordariomycetes</taxon>
        <taxon>Hypocreomycetidae</taxon>
        <taxon>Glomerellales</taxon>
        <taxon>Glomerellaceae</taxon>
        <taxon>Colletotrichum</taxon>
        <taxon>Colletotrichum spaethianum species complex</taxon>
    </lineage>
</organism>
<dbReference type="EMBL" id="BQXU01000038">
    <property type="protein sequence ID" value="GKT50552.1"/>
    <property type="molecule type" value="Genomic_DNA"/>
</dbReference>
<sequence length="890" mass="97332">MDSHHDPNTIPPIPHRYRNPQTPEPHPPRRSLPPPSRRAAADAVPSSPEVISSLITSLSVISQPADQHFERSPPTLAVPITPRQGSFGVDYGAFQQPSTENLRTDDVSLDEVAAAAPVIRTAKPPSGLSPLTAPKSPARDASGGLKSLLRNTSRPSSKGSFGSRDDAHSIGNLSIERGSAPTPELRRQGSLDSWGRKQGRSHRGLMYMSSKERLREKEEKKRASIGERSSNSFTTATLRPDPFLAETPIREEPAHHPLETPTRERPRKHEMASPNSSLDPTASPRSIPTRDSSLFKTGANAKRGSVRSSRSKRESANSNNDIIFEGEEQTLSGEASRRKYLARHASENDLARVSADPSMRSFSRPLFQSRHTEDFRATTGPLVEEDIEDGAPFPAVAQGRRRDELMADRNRRKSARDVADAGETLKLKRSSSRLKRLSQPLAPKGEEPARSRSSAAASPDTRNSMPAGYERPRSADSVDDAVESYLCSPRLSQKIRHPQTGRVISFSEVGDSDGSAVFCCVGMGLTRYITGFYDELALTLKLRLITPDRPGVGDSEAYADGTATPLSWPDDVYAICQALKITKFSILAHSAGAIYALATALRMPQHIRGKIHLLAPWIPPSQMNVFGTSQALPPTNAIPTSQRILRALPATFLKAANSSFMSATSSSITSSLPKTPKRNKRKSTVTTGRDTPATQGSKRDTTPHLDRENLGLYDHTSTGDDLSGRPAPTAMENMDRIRPNGTASAQGHFDADAQILAAASDALMDKERQTIYDGRLTHAIWELATTGANPAVDLLVCLERRHTIGFRYVDITRPVVIHHGSRDTRVPVENVKWLGKTMKRCEVRVLEGEGHGLMASASVMGAVLMEISKEWDDWLRATKKDDRGRKTGTR</sequence>
<dbReference type="Proteomes" id="UP001055115">
    <property type="component" value="Unassembled WGS sequence"/>
</dbReference>
<accession>A0AA37URE1</accession>
<feature type="compositionally biased region" description="Polar residues" evidence="1">
    <location>
        <begin position="149"/>
        <end position="160"/>
    </location>
</feature>
<feature type="region of interest" description="Disordered" evidence="1">
    <location>
        <begin position="63"/>
        <end position="83"/>
    </location>
</feature>
<gene>
    <name evidence="3" type="ORF">ColSpa_10733</name>
</gene>
<dbReference type="Pfam" id="PF00561">
    <property type="entry name" value="Abhydrolase_1"/>
    <property type="match status" value="1"/>
</dbReference>
<feature type="compositionally biased region" description="Basic and acidic residues" evidence="1">
    <location>
        <begin position="248"/>
        <end position="271"/>
    </location>
</feature>
<feature type="compositionally biased region" description="Basic residues" evidence="1">
    <location>
        <begin position="427"/>
        <end position="436"/>
    </location>
</feature>
<name>A0AA37URE1_9PEZI</name>
<dbReference type="PANTHER" id="PTHR43433:SF10">
    <property type="entry name" value="AB HYDROLASE-1 DOMAIN-CONTAINING PROTEIN"/>
    <property type="match status" value="1"/>
</dbReference>
<dbReference type="AlphaFoldDB" id="A0AA37URE1"/>
<feature type="region of interest" description="Disordered" evidence="1">
    <location>
        <begin position="664"/>
        <end position="746"/>
    </location>
</feature>
<comment type="caution">
    <text evidence="3">The sequence shown here is derived from an EMBL/GenBank/DDBJ whole genome shotgun (WGS) entry which is preliminary data.</text>
</comment>
<dbReference type="InterPro" id="IPR050471">
    <property type="entry name" value="AB_hydrolase"/>
</dbReference>
<evidence type="ECO:0000256" key="1">
    <source>
        <dbReference type="SAM" id="MobiDB-lite"/>
    </source>
</evidence>
<dbReference type="RefSeq" id="XP_049132902.1">
    <property type="nucleotide sequence ID" value="XM_049276945.1"/>
</dbReference>
<feature type="compositionally biased region" description="Basic and acidic residues" evidence="1">
    <location>
        <begin position="697"/>
        <end position="709"/>
    </location>
</feature>
<dbReference type="Gene3D" id="3.40.50.1820">
    <property type="entry name" value="alpha/beta hydrolase"/>
    <property type="match status" value="1"/>
</dbReference>